<evidence type="ECO:0000259" key="2">
    <source>
        <dbReference type="Pfam" id="PF00350"/>
    </source>
</evidence>
<feature type="domain" description="Dynamin N-terminal" evidence="2">
    <location>
        <begin position="58"/>
        <end position="306"/>
    </location>
</feature>
<comment type="caution">
    <text evidence="3">The sequence shown here is derived from an EMBL/GenBank/DDBJ whole genome shotgun (WGS) entry which is preliminary data.</text>
</comment>
<dbReference type="AlphaFoldDB" id="A0AAV9HLC4"/>
<protein>
    <submittedName>
        <fullName evidence="3">Dynamin family-domain-containing protein</fullName>
    </submittedName>
</protein>
<gene>
    <name evidence="3" type="ORF">QBC42DRAFT_227089</name>
</gene>
<dbReference type="SUPFAM" id="SSF52540">
    <property type="entry name" value="P-loop containing nucleoside triphosphate hydrolases"/>
    <property type="match status" value="1"/>
</dbReference>
<dbReference type="Pfam" id="PF00350">
    <property type="entry name" value="Dynamin_N"/>
    <property type="match status" value="1"/>
</dbReference>
<name>A0AAV9HLC4_9PEZI</name>
<dbReference type="InterPro" id="IPR027417">
    <property type="entry name" value="P-loop_NTPase"/>
</dbReference>
<evidence type="ECO:0000256" key="1">
    <source>
        <dbReference type="SAM" id="Coils"/>
    </source>
</evidence>
<reference evidence="3" key="1">
    <citation type="journal article" date="2023" name="Mol. Phylogenet. Evol.">
        <title>Genome-scale phylogeny and comparative genomics of the fungal order Sordariales.</title>
        <authorList>
            <person name="Hensen N."/>
            <person name="Bonometti L."/>
            <person name="Westerberg I."/>
            <person name="Brannstrom I.O."/>
            <person name="Guillou S."/>
            <person name="Cros-Aarteil S."/>
            <person name="Calhoun S."/>
            <person name="Haridas S."/>
            <person name="Kuo A."/>
            <person name="Mondo S."/>
            <person name="Pangilinan J."/>
            <person name="Riley R."/>
            <person name="LaButti K."/>
            <person name="Andreopoulos B."/>
            <person name="Lipzen A."/>
            <person name="Chen C."/>
            <person name="Yan M."/>
            <person name="Daum C."/>
            <person name="Ng V."/>
            <person name="Clum A."/>
            <person name="Steindorff A."/>
            <person name="Ohm R.A."/>
            <person name="Martin F."/>
            <person name="Silar P."/>
            <person name="Natvig D.O."/>
            <person name="Lalanne C."/>
            <person name="Gautier V."/>
            <person name="Ament-Velasquez S.L."/>
            <person name="Kruys A."/>
            <person name="Hutchinson M.I."/>
            <person name="Powell A.J."/>
            <person name="Barry K."/>
            <person name="Miller A.N."/>
            <person name="Grigoriev I.V."/>
            <person name="Debuchy R."/>
            <person name="Gladieux P."/>
            <person name="Hiltunen Thoren M."/>
            <person name="Johannesson H."/>
        </authorList>
    </citation>
    <scope>NUCLEOTIDE SEQUENCE</scope>
    <source>
        <strain evidence="3">PSN324</strain>
    </source>
</reference>
<organism evidence="3 4">
    <name type="scientific">Cladorrhinum samala</name>
    <dbReference type="NCBI Taxonomy" id="585594"/>
    <lineage>
        <taxon>Eukaryota</taxon>
        <taxon>Fungi</taxon>
        <taxon>Dikarya</taxon>
        <taxon>Ascomycota</taxon>
        <taxon>Pezizomycotina</taxon>
        <taxon>Sordariomycetes</taxon>
        <taxon>Sordariomycetidae</taxon>
        <taxon>Sordariales</taxon>
        <taxon>Podosporaceae</taxon>
        <taxon>Cladorrhinum</taxon>
    </lineage>
</organism>
<dbReference type="PANTHER" id="PTHR36681:SF3">
    <property type="entry name" value="NUCLEAR GTPASE, GERMINAL CENTER-ASSOCIATED, TANDEM DUPLICATE 3"/>
    <property type="match status" value="1"/>
</dbReference>
<evidence type="ECO:0000313" key="3">
    <source>
        <dbReference type="EMBL" id="KAK4461591.1"/>
    </source>
</evidence>
<accession>A0AAV9HLC4</accession>
<evidence type="ECO:0000313" key="4">
    <source>
        <dbReference type="Proteomes" id="UP001321749"/>
    </source>
</evidence>
<dbReference type="Proteomes" id="UP001321749">
    <property type="component" value="Unassembled WGS sequence"/>
</dbReference>
<dbReference type="EMBL" id="MU864988">
    <property type="protein sequence ID" value="KAK4461591.1"/>
    <property type="molecule type" value="Genomic_DNA"/>
</dbReference>
<dbReference type="Gene3D" id="3.40.50.300">
    <property type="entry name" value="P-loop containing nucleotide triphosphate hydrolases"/>
    <property type="match status" value="1"/>
</dbReference>
<feature type="coiled-coil region" evidence="1">
    <location>
        <begin position="122"/>
        <end position="156"/>
    </location>
</feature>
<sequence length="344" mass="38592">MTPFKYSQKLCHELKFALDQVGDEQKNAFNLMGGNEIRAWMKQLDDLKNTNDQLEILVGVAGATGAGKTSLLNALLETPELLPSSSQEAATATVCRIAYNTDETSGNEFKAEVVFRSKEDVIKELDDVLRAIQERKDLYKQEFEDEQERIEAINEMTEIIARSISHVCAVWDLDEGDLEEEEYTAVSIIERHPDILMALGTTKIIRSSDCGDFAIQVKPYLDSTQTPEGMTAWPLIKEVRLFVKSDILKRGIVLVDLPGLSDASEGRSQVAEEYFQKLTLTTIVSPAIRAADEKTAVNLMNNYQETRMKLDGRYHKESFCVVISKIDDIDCDAFCSASREALKD</sequence>
<dbReference type="InterPro" id="IPR045063">
    <property type="entry name" value="Dynamin_N"/>
</dbReference>
<proteinExistence type="predicted"/>
<reference evidence="3" key="2">
    <citation type="submission" date="2023-06" db="EMBL/GenBank/DDBJ databases">
        <authorList>
            <consortium name="Lawrence Berkeley National Laboratory"/>
            <person name="Mondo S.J."/>
            <person name="Hensen N."/>
            <person name="Bonometti L."/>
            <person name="Westerberg I."/>
            <person name="Brannstrom I.O."/>
            <person name="Guillou S."/>
            <person name="Cros-Aarteil S."/>
            <person name="Calhoun S."/>
            <person name="Haridas S."/>
            <person name="Kuo A."/>
            <person name="Pangilinan J."/>
            <person name="Riley R."/>
            <person name="Labutti K."/>
            <person name="Andreopoulos B."/>
            <person name="Lipzen A."/>
            <person name="Chen C."/>
            <person name="Yanf M."/>
            <person name="Daum C."/>
            <person name="Ng V."/>
            <person name="Clum A."/>
            <person name="Steindorff A."/>
            <person name="Ohm R."/>
            <person name="Martin F."/>
            <person name="Silar P."/>
            <person name="Natvig D."/>
            <person name="Lalanne C."/>
            <person name="Gautier V."/>
            <person name="Ament-Velasquez S.L."/>
            <person name="Kruys A."/>
            <person name="Hutchinson M.I."/>
            <person name="Powell A.J."/>
            <person name="Barry K."/>
            <person name="Miller A.N."/>
            <person name="Grigoriev I.V."/>
            <person name="Debuchy R."/>
            <person name="Gladieux P."/>
            <person name="Thoren M.H."/>
            <person name="Johannesson H."/>
        </authorList>
    </citation>
    <scope>NUCLEOTIDE SEQUENCE</scope>
    <source>
        <strain evidence="3">PSN324</strain>
    </source>
</reference>
<dbReference type="PANTHER" id="PTHR36681">
    <property type="entry name" value="NUCLEAR GTPASE, GERMINAL CENTER-ASSOCIATED, TANDEM DUPLICATE 3"/>
    <property type="match status" value="1"/>
</dbReference>
<keyword evidence="1" id="KW-0175">Coiled coil</keyword>
<keyword evidence="4" id="KW-1185">Reference proteome</keyword>